<keyword evidence="5" id="KW-0547">Nucleotide-binding</keyword>
<reference evidence="13 14" key="1">
    <citation type="submission" date="2017-10" db="EMBL/GenBank/DDBJ databases">
        <title>Paenichitinophaga pekingensis gen. nov., sp. nov., isolated from activated sludge.</title>
        <authorList>
            <person name="Jin D."/>
            <person name="Kong X."/>
            <person name="Deng Y."/>
            <person name="Bai Z."/>
        </authorList>
    </citation>
    <scope>NUCLEOTIDE SEQUENCE [LARGE SCALE GENOMIC DNA]</scope>
    <source>
        <strain evidence="13 14">13</strain>
    </source>
</reference>
<evidence type="ECO:0000256" key="9">
    <source>
        <dbReference type="PROSITE-ProRule" id="PRU00339"/>
    </source>
</evidence>
<dbReference type="GO" id="GO:0016020">
    <property type="term" value="C:membrane"/>
    <property type="evidence" value="ECO:0007669"/>
    <property type="project" value="InterPro"/>
</dbReference>
<dbReference type="SMART" id="SM00028">
    <property type="entry name" value="TPR"/>
    <property type="match status" value="5"/>
</dbReference>
<evidence type="ECO:0000256" key="11">
    <source>
        <dbReference type="SAM" id="Phobius"/>
    </source>
</evidence>
<dbReference type="Pfam" id="PF02518">
    <property type="entry name" value="HATPase_c"/>
    <property type="match status" value="1"/>
</dbReference>
<accession>A0A291QV05</accession>
<proteinExistence type="predicted"/>
<keyword evidence="11" id="KW-0812">Transmembrane</keyword>
<organism evidence="13 14">
    <name type="scientific">Chitinophaga caeni</name>
    <dbReference type="NCBI Taxonomy" id="2029983"/>
    <lineage>
        <taxon>Bacteria</taxon>
        <taxon>Pseudomonadati</taxon>
        <taxon>Bacteroidota</taxon>
        <taxon>Chitinophagia</taxon>
        <taxon>Chitinophagales</taxon>
        <taxon>Chitinophagaceae</taxon>
        <taxon>Chitinophaga</taxon>
    </lineage>
</organism>
<dbReference type="GO" id="GO:0000155">
    <property type="term" value="F:phosphorelay sensor kinase activity"/>
    <property type="evidence" value="ECO:0007669"/>
    <property type="project" value="InterPro"/>
</dbReference>
<dbReference type="EMBL" id="CP023777">
    <property type="protein sequence ID" value="ATL47798.1"/>
    <property type="molecule type" value="Genomic_DNA"/>
</dbReference>
<dbReference type="InterPro" id="IPR050482">
    <property type="entry name" value="Sensor_HK_TwoCompSys"/>
</dbReference>
<feature type="coiled-coil region" evidence="10">
    <location>
        <begin position="364"/>
        <end position="400"/>
    </location>
</feature>
<evidence type="ECO:0000313" key="13">
    <source>
        <dbReference type="EMBL" id="ATL47798.1"/>
    </source>
</evidence>
<sequence length="677" mass="77617">MKRSTTIRPNCFAIPTGIVRSFVVLFFLTLSSGAFAQLKEKIDSLHTAFVQAEADSAKCDILTQIAEEYRFINSDSSIAYVNKAKEIAQTLQSDYMDVDIAILNAIVLYEKGDYDNSIRLLKEIDPLATKLGDKGYLLKMYQTYGNSYGLSNDHRQAIEYELKALDYAKELKDSMAMANLYINIGSDFHYIKEYAKGIEYCGNARQIYEKLGQDFYQGFALNNMSNYSNHLNDYQKALDYATEATQYWNEDNNERLMGYLYHNFGEAYKGLKNYSQSEKYYQKSIAIRQKNEDPKDRIITSNELAELYIAWNKLPNAYVIAEANYHLAKEKDFTREEQQSAELLATIHEKQGNLTQAVKYLKISQQLKDSLQSQEQAKEVLRLETKYETAEKENLILQQRAKITDHQLALKNRSLWIFGLTALAVIIGLIGFLLYKQQVLKNIKQQKDNELKLALEKIETQNKLQEQRLSISRDLHDNIGAHLTFIISSIDTLKQFMANRDQKLSDRLGNMSSFAKETIRELRDTIWAMNRPCISIADLKLRTANFIESANKATTHTTLSFADKVENDKDLLFNSKTGMNIYRILQEAVNNALKHAEATRISISFARQGDMLQMQVEDNGKGFDTLEMYDGNGLQNMRNRAEALGGTLHITSEKGHTRVIFRFPLQEMSDKQNDTAT</sequence>
<evidence type="ECO:0000256" key="1">
    <source>
        <dbReference type="ARBA" id="ARBA00000085"/>
    </source>
</evidence>
<keyword evidence="10" id="KW-0175">Coiled coil</keyword>
<dbReference type="InterPro" id="IPR011712">
    <property type="entry name" value="Sig_transdc_His_kin_sub3_dim/P"/>
</dbReference>
<evidence type="ECO:0000256" key="7">
    <source>
        <dbReference type="ARBA" id="ARBA00022840"/>
    </source>
</evidence>
<evidence type="ECO:0000256" key="5">
    <source>
        <dbReference type="ARBA" id="ARBA00022741"/>
    </source>
</evidence>
<keyword evidence="3" id="KW-0597">Phosphoprotein</keyword>
<keyword evidence="11" id="KW-0472">Membrane</keyword>
<dbReference type="CDD" id="cd16917">
    <property type="entry name" value="HATPase_UhpB-NarQ-NarX-like"/>
    <property type="match status" value="1"/>
</dbReference>
<keyword evidence="14" id="KW-1185">Reference proteome</keyword>
<dbReference type="SMART" id="SM00387">
    <property type="entry name" value="HATPase_c"/>
    <property type="match status" value="1"/>
</dbReference>
<dbReference type="SUPFAM" id="SSF55874">
    <property type="entry name" value="ATPase domain of HSP90 chaperone/DNA topoisomerase II/histidine kinase"/>
    <property type="match status" value="1"/>
</dbReference>
<gene>
    <name evidence="13" type="ORF">COR50_11825</name>
</gene>
<comment type="catalytic activity">
    <reaction evidence="1">
        <text>ATP + protein L-histidine = ADP + protein N-phospho-L-histidine.</text>
        <dbReference type="EC" id="2.7.13.3"/>
    </reaction>
</comment>
<dbReference type="InterPro" id="IPR019734">
    <property type="entry name" value="TPR_rpt"/>
</dbReference>
<dbReference type="GO" id="GO:0005524">
    <property type="term" value="F:ATP binding"/>
    <property type="evidence" value="ECO:0007669"/>
    <property type="project" value="UniProtKB-KW"/>
</dbReference>
<keyword evidence="9" id="KW-0802">TPR repeat</keyword>
<dbReference type="PANTHER" id="PTHR24421">
    <property type="entry name" value="NITRATE/NITRITE SENSOR PROTEIN NARX-RELATED"/>
    <property type="match status" value="1"/>
</dbReference>
<dbReference type="InterPro" id="IPR003594">
    <property type="entry name" value="HATPase_dom"/>
</dbReference>
<dbReference type="Gene3D" id="1.20.5.1930">
    <property type="match status" value="1"/>
</dbReference>
<dbReference type="GO" id="GO:0046983">
    <property type="term" value="F:protein dimerization activity"/>
    <property type="evidence" value="ECO:0007669"/>
    <property type="project" value="InterPro"/>
</dbReference>
<dbReference type="KEGG" id="cbae:COR50_11825"/>
<evidence type="ECO:0000256" key="6">
    <source>
        <dbReference type="ARBA" id="ARBA00022777"/>
    </source>
</evidence>
<dbReference type="Pfam" id="PF07730">
    <property type="entry name" value="HisKA_3"/>
    <property type="match status" value="1"/>
</dbReference>
<dbReference type="RefSeq" id="WP_098194175.1">
    <property type="nucleotide sequence ID" value="NZ_CP023777.1"/>
</dbReference>
<dbReference type="InterPro" id="IPR036890">
    <property type="entry name" value="HATPase_C_sf"/>
</dbReference>
<dbReference type="InterPro" id="IPR005467">
    <property type="entry name" value="His_kinase_dom"/>
</dbReference>
<name>A0A291QV05_9BACT</name>
<dbReference type="PANTHER" id="PTHR24421:SF10">
    <property type="entry name" value="NITRATE_NITRITE SENSOR PROTEIN NARQ"/>
    <property type="match status" value="1"/>
</dbReference>
<keyword evidence="6" id="KW-0418">Kinase</keyword>
<keyword evidence="7" id="KW-0067">ATP-binding</keyword>
<keyword evidence="8" id="KW-0902">Two-component regulatory system</keyword>
<keyword evidence="4" id="KW-0808">Transferase</keyword>
<dbReference type="Gene3D" id="3.30.565.10">
    <property type="entry name" value="Histidine kinase-like ATPase, C-terminal domain"/>
    <property type="match status" value="1"/>
</dbReference>
<dbReference type="Pfam" id="PF13374">
    <property type="entry name" value="TPR_10"/>
    <property type="match status" value="1"/>
</dbReference>
<feature type="domain" description="Histidine kinase" evidence="12">
    <location>
        <begin position="581"/>
        <end position="667"/>
    </location>
</feature>
<keyword evidence="11" id="KW-1133">Transmembrane helix</keyword>
<evidence type="ECO:0000256" key="4">
    <source>
        <dbReference type="ARBA" id="ARBA00022679"/>
    </source>
</evidence>
<evidence type="ECO:0000256" key="8">
    <source>
        <dbReference type="ARBA" id="ARBA00023012"/>
    </source>
</evidence>
<dbReference type="Proteomes" id="UP000220133">
    <property type="component" value="Chromosome"/>
</dbReference>
<evidence type="ECO:0000313" key="14">
    <source>
        <dbReference type="Proteomes" id="UP000220133"/>
    </source>
</evidence>
<evidence type="ECO:0000256" key="2">
    <source>
        <dbReference type="ARBA" id="ARBA00012438"/>
    </source>
</evidence>
<feature type="repeat" description="TPR" evidence="9">
    <location>
        <begin position="258"/>
        <end position="291"/>
    </location>
</feature>
<evidence type="ECO:0000256" key="3">
    <source>
        <dbReference type="ARBA" id="ARBA00022553"/>
    </source>
</evidence>
<feature type="transmembrane region" description="Helical" evidence="11">
    <location>
        <begin position="415"/>
        <end position="435"/>
    </location>
</feature>
<protein>
    <recommendedName>
        <fullName evidence="2">histidine kinase</fullName>
        <ecNumber evidence="2">2.7.13.3</ecNumber>
    </recommendedName>
</protein>
<evidence type="ECO:0000259" key="12">
    <source>
        <dbReference type="PROSITE" id="PS50109"/>
    </source>
</evidence>
<dbReference type="Gene3D" id="1.25.40.10">
    <property type="entry name" value="Tetratricopeptide repeat domain"/>
    <property type="match status" value="2"/>
</dbReference>
<dbReference type="SUPFAM" id="SSF48452">
    <property type="entry name" value="TPR-like"/>
    <property type="match status" value="2"/>
</dbReference>
<dbReference type="InterPro" id="IPR011990">
    <property type="entry name" value="TPR-like_helical_dom_sf"/>
</dbReference>
<dbReference type="OrthoDB" id="617348at2"/>
<dbReference type="PROSITE" id="PS50005">
    <property type="entry name" value="TPR"/>
    <property type="match status" value="1"/>
</dbReference>
<dbReference type="PROSITE" id="PS50109">
    <property type="entry name" value="HIS_KIN"/>
    <property type="match status" value="1"/>
</dbReference>
<dbReference type="EC" id="2.7.13.3" evidence="2"/>
<evidence type="ECO:0000256" key="10">
    <source>
        <dbReference type="SAM" id="Coils"/>
    </source>
</evidence>
<dbReference type="AlphaFoldDB" id="A0A291QV05"/>